<evidence type="ECO:0000313" key="2">
    <source>
        <dbReference type="EMBL" id="TVO38619.1"/>
    </source>
</evidence>
<proteinExistence type="predicted"/>
<dbReference type="SUPFAM" id="SSF52540">
    <property type="entry name" value="P-loop containing nucleoside triphosphate hydrolases"/>
    <property type="match status" value="1"/>
</dbReference>
<reference evidence="2 3" key="1">
    <citation type="submission" date="2019-07" db="EMBL/GenBank/DDBJ databases">
        <title>The draft genome sequence of Vibrio algivorus M1486.</title>
        <authorList>
            <person name="Meng X."/>
        </authorList>
    </citation>
    <scope>NUCLEOTIDE SEQUENCE [LARGE SCALE GENOMIC DNA]</scope>
    <source>
        <strain evidence="2 3">M1486</strain>
    </source>
</reference>
<organism evidence="2 3">
    <name type="scientific">Vibrio algivorus</name>
    <dbReference type="NCBI Taxonomy" id="1667024"/>
    <lineage>
        <taxon>Bacteria</taxon>
        <taxon>Pseudomonadati</taxon>
        <taxon>Pseudomonadota</taxon>
        <taxon>Gammaproteobacteria</taxon>
        <taxon>Vibrionales</taxon>
        <taxon>Vibrionaceae</taxon>
        <taxon>Vibrio</taxon>
    </lineage>
</organism>
<accession>A0A557PD80</accession>
<dbReference type="Pfam" id="PF13401">
    <property type="entry name" value="AAA_22"/>
    <property type="match status" value="1"/>
</dbReference>
<sequence length="281" mass="31951">MVYQSFFGLSQAPFSLTPTTALFHGLEPHYEAIQTVLSAVEMGEGIVKVTGEVGTGKTLVCRMLINQLKSNVHLIYLPNPILTGYELKQAVAHELSLPNDVDSVNLVDAIHLKLLEIHRSGRTVVALIDEAQALSDEAIETLRLFGNLETEHRKLLQMVILGQPELDERLQQHSLRQFRQRITFSAQLRALTMSETVAYIEHRMIQSGGESEVFSLHLKKSIWKATQGIPRMINQVCHKSLLMAFMEQKKQVENHHLFSALHDTFDVRKPKYKTPYLWGWS</sequence>
<dbReference type="PANTHER" id="PTHR35894:SF7">
    <property type="entry name" value="GENERAL SECRETION PATHWAY PROTEIN A-RELATED"/>
    <property type="match status" value="1"/>
</dbReference>
<dbReference type="InterPro" id="IPR052026">
    <property type="entry name" value="ExeA_AAA_ATPase_DNA-bind"/>
</dbReference>
<dbReference type="AlphaFoldDB" id="A0A557PD80"/>
<dbReference type="EMBL" id="VMKJ01000005">
    <property type="protein sequence ID" value="TVO38619.1"/>
    <property type="molecule type" value="Genomic_DNA"/>
</dbReference>
<feature type="domain" description="ORC1/DEAH AAA+ ATPase" evidence="1">
    <location>
        <begin position="42"/>
        <end position="170"/>
    </location>
</feature>
<dbReference type="RefSeq" id="WP_144387600.1">
    <property type="nucleotide sequence ID" value="NZ_CANNCB010000002.1"/>
</dbReference>
<dbReference type="InterPro" id="IPR049945">
    <property type="entry name" value="AAA_22"/>
</dbReference>
<evidence type="ECO:0000313" key="3">
    <source>
        <dbReference type="Proteomes" id="UP000319828"/>
    </source>
</evidence>
<name>A0A557PD80_9VIBR</name>
<dbReference type="Gene3D" id="3.40.50.300">
    <property type="entry name" value="P-loop containing nucleotide triphosphate hydrolases"/>
    <property type="match status" value="1"/>
</dbReference>
<dbReference type="GO" id="GO:0016887">
    <property type="term" value="F:ATP hydrolysis activity"/>
    <property type="evidence" value="ECO:0007669"/>
    <property type="project" value="InterPro"/>
</dbReference>
<comment type="caution">
    <text evidence="2">The sequence shown here is derived from an EMBL/GenBank/DDBJ whole genome shotgun (WGS) entry which is preliminary data.</text>
</comment>
<protein>
    <submittedName>
        <fullName evidence="2">AAA family ATPase</fullName>
    </submittedName>
</protein>
<dbReference type="InterPro" id="IPR027417">
    <property type="entry name" value="P-loop_NTPase"/>
</dbReference>
<dbReference type="OrthoDB" id="9780149at2"/>
<gene>
    <name evidence="2" type="ORF">FOF44_04615</name>
</gene>
<evidence type="ECO:0000259" key="1">
    <source>
        <dbReference type="Pfam" id="PF13401"/>
    </source>
</evidence>
<dbReference type="PANTHER" id="PTHR35894">
    <property type="entry name" value="GENERAL SECRETION PATHWAY PROTEIN A-RELATED"/>
    <property type="match status" value="1"/>
</dbReference>
<dbReference type="Proteomes" id="UP000319828">
    <property type="component" value="Unassembled WGS sequence"/>
</dbReference>